<name>A0A3S4LW51_STRAP</name>
<dbReference type="Proteomes" id="UP000278419">
    <property type="component" value="Chromosome"/>
</dbReference>
<sequence length="112" mass="12970">MEQKETIIELLESKSMKQRELAESIYGEENHTLNILDELKKLETEEIIIRHDDRHTYDSLTDSALSVSQTSQSTMLVPRPTVMEVEQYLQGIVESVDTKIFYIKEGSIKPRV</sequence>
<gene>
    <name evidence="1" type="ORF">NCTC10713_00399</name>
</gene>
<dbReference type="AlphaFoldDB" id="A0A3S4LW51"/>
<dbReference type="RefSeq" id="WP_003031339.1">
    <property type="nucleotide sequence ID" value="NZ_AP018548.1"/>
</dbReference>
<dbReference type="GeneID" id="93962954"/>
<evidence type="ECO:0000313" key="1">
    <source>
        <dbReference type="EMBL" id="VED97470.1"/>
    </source>
</evidence>
<organism evidence="1 2">
    <name type="scientific">Streptococcus anginosus</name>
    <dbReference type="NCBI Taxonomy" id="1328"/>
    <lineage>
        <taxon>Bacteria</taxon>
        <taxon>Bacillati</taxon>
        <taxon>Bacillota</taxon>
        <taxon>Bacilli</taxon>
        <taxon>Lactobacillales</taxon>
        <taxon>Streptococcaceae</taxon>
        <taxon>Streptococcus</taxon>
        <taxon>Streptococcus anginosus group</taxon>
    </lineage>
</organism>
<proteinExistence type="predicted"/>
<protein>
    <submittedName>
        <fullName evidence="1">Uncharacterized protein</fullName>
    </submittedName>
</protein>
<evidence type="ECO:0000313" key="2">
    <source>
        <dbReference type="Proteomes" id="UP000278419"/>
    </source>
</evidence>
<reference evidence="1 2" key="1">
    <citation type="submission" date="2018-12" db="EMBL/GenBank/DDBJ databases">
        <authorList>
            <consortium name="Pathogen Informatics"/>
        </authorList>
    </citation>
    <scope>NUCLEOTIDE SEQUENCE [LARGE SCALE GENOMIC DNA]</scope>
    <source>
        <strain evidence="1 2">NCTC10713</strain>
    </source>
</reference>
<dbReference type="EMBL" id="LR134283">
    <property type="protein sequence ID" value="VED97470.1"/>
    <property type="molecule type" value="Genomic_DNA"/>
</dbReference>
<accession>A0A3S4LW51</accession>